<evidence type="ECO:0000256" key="4">
    <source>
        <dbReference type="ARBA" id="ARBA00023125"/>
    </source>
</evidence>
<dbReference type="GO" id="GO:0016987">
    <property type="term" value="F:sigma factor activity"/>
    <property type="evidence" value="ECO:0007669"/>
    <property type="project" value="UniProtKB-KW"/>
</dbReference>
<evidence type="ECO:0000256" key="6">
    <source>
        <dbReference type="RuleBase" id="RU000716"/>
    </source>
</evidence>
<keyword evidence="10" id="KW-1185">Reference proteome</keyword>
<comment type="similarity">
    <text evidence="1 6">Belongs to the sigma-70 factor family. ECF subfamily.</text>
</comment>
<accession>A0A839ZW08</accession>
<dbReference type="GO" id="GO:0006352">
    <property type="term" value="P:DNA-templated transcription initiation"/>
    <property type="evidence" value="ECO:0007669"/>
    <property type="project" value="InterPro"/>
</dbReference>
<dbReference type="Pfam" id="PF04542">
    <property type="entry name" value="Sigma70_r2"/>
    <property type="match status" value="1"/>
</dbReference>
<name>A0A839ZW08_9CAUL</name>
<dbReference type="CDD" id="cd06171">
    <property type="entry name" value="Sigma70_r4"/>
    <property type="match status" value="1"/>
</dbReference>
<gene>
    <name evidence="9" type="ORF">GGQ61_000945</name>
</gene>
<keyword evidence="3 6" id="KW-0731">Sigma factor</keyword>
<evidence type="ECO:0000259" key="7">
    <source>
        <dbReference type="Pfam" id="PF04542"/>
    </source>
</evidence>
<keyword evidence="2 6" id="KW-0805">Transcription regulation</keyword>
<dbReference type="SUPFAM" id="SSF88946">
    <property type="entry name" value="Sigma2 domain of RNA polymerase sigma factors"/>
    <property type="match status" value="1"/>
</dbReference>
<sequence length="181" mass="20333">MRDVFPDAVIALIPMMRAYAMSLTRSRPEADDLVQDTLVRAWRFRAAYEPGTNLKAWLYKILRNIFYSNHARRRLVVQDVDGRLTAQLACAGDQDWQVEFGDLLRSLDRLTPDTRDALLLIVVAGLSYEEGAEVCGCATGTLKSRVSRARARLAELLDYDLTAARRHIARRPAHTPPPPGA</sequence>
<dbReference type="SUPFAM" id="SSF88659">
    <property type="entry name" value="Sigma3 and sigma4 domains of RNA polymerase sigma factors"/>
    <property type="match status" value="1"/>
</dbReference>
<dbReference type="InterPro" id="IPR036388">
    <property type="entry name" value="WH-like_DNA-bd_sf"/>
</dbReference>
<feature type="domain" description="RNA polymerase sigma-70 region 2" evidence="7">
    <location>
        <begin position="12"/>
        <end position="74"/>
    </location>
</feature>
<evidence type="ECO:0000256" key="2">
    <source>
        <dbReference type="ARBA" id="ARBA00023015"/>
    </source>
</evidence>
<dbReference type="GO" id="GO:0003677">
    <property type="term" value="F:DNA binding"/>
    <property type="evidence" value="ECO:0007669"/>
    <property type="project" value="UniProtKB-KW"/>
</dbReference>
<dbReference type="PANTHER" id="PTHR43133:SF25">
    <property type="entry name" value="RNA POLYMERASE SIGMA FACTOR RFAY-RELATED"/>
    <property type="match status" value="1"/>
</dbReference>
<dbReference type="InterPro" id="IPR013324">
    <property type="entry name" value="RNA_pol_sigma_r3/r4-like"/>
</dbReference>
<reference evidence="9 10" key="1">
    <citation type="submission" date="2020-08" db="EMBL/GenBank/DDBJ databases">
        <title>Genomic Encyclopedia of Type Strains, Phase IV (KMG-IV): sequencing the most valuable type-strain genomes for metagenomic binning, comparative biology and taxonomic classification.</title>
        <authorList>
            <person name="Goeker M."/>
        </authorList>
    </citation>
    <scope>NUCLEOTIDE SEQUENCE [LARGE SCALE GENOMIC DNA]</scope>
    <source>
        <strain evidence="9 10">DSM 21793</strain>
    </source>
</reference>
<organism evidence="9 10">
    <name type="scientific">Phenylobacterium haematophilum</name>
    <dbReference type="NCBI Taxonomy" id="98513"/>
    <lineage>
        <taxon>Bacteria</taxon>
        <taxon>Pseudomonadati</taxon>
        <taxon>Pseudomonadota</taxon>
        <taxon>Alphaproteobacteria</taxon>
        <taxon>Caulobacterales</taxon>
        <taxon>Caulobacteraceae</taxon>
        <taxon>Phenylobacterium</taxon>
    </lineage>
</organism>
<dbReference type="Pfam" id="PF08281">
    <property type="entry name" value="Sigma70_r4_2"/>
    <property type="match status" value="1"/>
</dbReference>
<evidence type="ECO:0000313" key="9">
    <source>
        <dbReference type="EMBL" id="MBB3890248.1"/>
    </source>
</evidence>
<dbReference type="Gene3D" id="1.10.10.10">
    <property type="entry name" value="Winged helix-like DNA-binding domain superfamily/Winged helix DNA-binding domain"/>
    <property type="match status" value="1"/>
</dbReference>
<dbReference type="EMBL" id="JACIDK010000001">
    <property type="protein sequence ID" value="MBB3890248.1"/>
    <property type="molecule type" value="Genomic_DNA"/>
</dbReference>
<dbReference type="InterPro" id="IPR007627">
    <property type="entry name" value="RNA_pol_sigma70_r2"/>
</dbReference>
<dbReference type="NCBIfam" id="TIGR02937">
    <property type="entry name" value="sigma70-ECF"/>
    <property type="match status" value="1"/>
</dbReference>
<feature type="domain" description="RNA polymerase sigma factor 70 region 4 type 2" evidence="8">
    <location>
        <begin position="102"/>
        <end position="153"/>
    </location>
</feature>
<dbReference type="InterPro" id="IPR013325">
    <property type="entry name" value="RNA_pol_sigma_r2"/>
</dbReference>
<keyword evidence="5 6" id="KW-0804">Transcription</keyword>
<comment type="caution">
    <text evidence="9">The sequence shown here is derived from an EMBL/GenBank/DDBJ whole genome shotgun (WGS) entry which is preliminary data.</text>
</comment>
<keyword evidence="4 6" id="KW-0238">DNA-binding</keyword>
<dbReference type="InterPro" id="IPR000838">
    <property type="entry name" value="RNA_pol_sigma70_ECF_CS"/>
</dbReference>
<dbReference type="InterPro" id="IPR014284">
    <property type="entry name" value="RNA_pol_sigma-70_dom"/>
</dbReference>
<protein>
    <recommendedName>
        <fullName evidence="6">RNA polymerase sigma factor</fullName>
    </recommendedName>
</protein>
<dbReference type="RefSeq" id="WP_183770147.1">
    <property type="nucleotide sequence ID" value="NZ_JACIDK010000001.1"/>
</dbReference>
<proteinExistence type="inferred from homology"/>
<dbReference type="InterPro" id="IPR013249">
    <property type="entry name" value="RNA_pol_sigma70_r4_t2"/>
</dbReference>
<dbReference type="Gene3D" id="1.10.1740.10">
    <property type="match status" value="1"/>
</dbReference>
<evidence type="ECO:0000313" key="10">
    <source>
        <dbReference type="Proteomes" id="UP000530564"/>
    </source>
</evidence>
<evidence type="ECO:0000256" key="5">
    <source>
        <dbReference type="ARBA" id="ARBA00023163"/>
    </source>
</evidence>
<dbReference type="InterPro" id="IPR039425">
    <property type="entry name" value="RNA_pol_sigma-70-like"/>
</dbReference>
<evidence type="ECO:0000256" key="3">
    <source>
        <dbReference type="ARBA" id="ARBA00023082"/>
    </source>
</evidence>
<dbReference type="PANTHER" id="PTHR43133">
    <property type="entry name" value="RNA POLYMERASE ECF-TYPE SIGMA FACTO"/>
    <property type="match status" value="1"/>
</dbReference>
<evidence type="ECO:0000256" key="1">
    <source>
        <dbReference type="ARBA" id="ARBA00010641"/>
    </source>
</evidence>
<dbReference type="PROSITE" id="PS01063">
    <property type="entry name" value="SIGMA70_ECF"/>
    <property type="match status" value="1"/>
</dbReference>
<dbReference type="Proteomes" id="UP000530564">
    <property type="component" value="Unassembled WGS sequence"/>
</dbReference>
<dbReference type="AlphaFoldDB" id="A0A839ZW08"/>
<evidence type="ECO:0000259" key="8">
    <source>
        <dbReference type="Pfam" id="PF08281"/>
    </source>
</evidence>